<evidence type="ECO:0000259" key="7">
    <source>
        <dbReference type="SMART" id="SM00363"/>
    </source>
</evidence>
<dbReference type="InterPro" id="IPR036986">
    <property type="entry name" value="S4_RNA-bd_sf"/>
</dbReference>
<accession>A0A9D1NI02</accession>
<keyword evidence="5" id="KW-0694">RNA-binding</keyword>
<dbReference type="InterPro" id="IPR002942">
    <property type="entry name" value="S4_RNA-bd"/>
</dbReference>
<dbReference type="InterPro" id="IPR050188">
    <property type="entry name" value="RluA_PseudoU_synthase"/>
</dbReference>
<evidence type="ECO:0000256" key="6">
    <source>
        <dbReference type="RuleBase" id="RU362028"/>
    </source>
</evidence>
<comment type="catalytic activity">
    <reaction evidence="1 6">
        <text>a uridine in RNA = a pseudouridine in RNA</text>
        <dbReference type="Rhea" id="RHEA:48348"/>
        <dbReference type="Rhea" id="RHEA-COMP:12068"/>
        <dbReference type="Rhea" id="RHEA-COMP:12069"/>
        <dbReference type="ChEBI" id="CHEBI:65314"/>
        <dbReference type="ChEBI" id="CHEBI:65315"/>
    </reaction>
</comment>
<name>A0A9D1NI02_9FIRM</name>
<keyword evidence="3 6" id="KW-0413">Isomerase</keyword>
<evidence type="ECO:0000256" key="5">
    <source>
        <dbReference type="PROSITE-ProRule" id="PRU00182"/>
    </source>
</evidence>
<dbReference type="AlphaFoldDB" id="A0A9D1NI02"/>
<dbReference type="SMART" id="SM00363">
    <property type="entry name" value="S4"/>
    <property type="match status" value="1"/>
</dbReference>
<dbReference type="PANTHER" id="PTHR21600:SF87">
    <property type="entry name" value="RNA PSEUDOURIDYLATE SYNTHASE DOMAIN-CONTAINING PROTEIN 1"/>
    <property type="match status" value="1"/>
</dbReference>
<dbReference type="InterPro" id="IPR006225">
    <property type="entry name" value="PsdUridine_synth_RluC/D"/>
</dbReference>
<reference evidence="8" key="2">
    <citation type="journal article" date="2021" name="PeerJ">
        <title>Extensive microbial diversity within the chicken gut microbiome revealed by metagenomics and culture.</title>
        <authorList>
            <person name="Gilroy R."/>
            <person name="Ravi A."/>
            <person name="Getino M."/>
            <person name="Pursley I."/>
            <person name="Horton D.L."/>
            <person name="Alikhan N.F."/>
            <person name="Baker D."/>
            <person name="Gharbi K."/>
            <person name="Hall N."/>
            <person name="Watson M."/>
            <person name="Adriaenssens E.M."/>
            <person name="Foster-Nyarko E."/>
            <person name="Jarju S."/>
            <person name="Secka A."/>
            <person name="Antonio M."/>
            <person name="Oren A."/>
            <person name="Chaudhuri R.R."/>
            <person name="La Ragione R."/>
            <person name="Hildebrand F."/>
            <person name="Pallen M.J."/>
        </authorList>
    </citation>
    <scope>NUCLEOTIDE SEQUENCE</scope>
    <source>
        <strain evidence="8">4920</strain>
    </source>
</reference>
<dbReference type="Pfam" id="PF00849">
    <property type="entry name" value="PseudoU_synth_2"/>
    <property type="match status" value="1"/>
</dbReference>
<dbReference type="Proteomes" id="UP000886743">
    <property type="component" value="Unassembled WGS sequence"/>
</dbReference>
<comment type="similarity">
    <text evidence="2 6">Belongs to the pseudouridine synthase RluA family.</text>
</comment>
<dbReference type="GO" id="GO:0120159">
    <property type="term" value="F:rRNA pseudouridine synthase activity"/>
    <property type="evidence" value="ECO:0007669"/>
    <property type="project" value="UniProtKB-ARBA"/>
</dbReference>
<dbReference type="PROSITE" id="PS50889">
    <property type="entry name" value="S4"/>
    <property type="match status" value="1"/>
</dbReference>
<evidence type="ECO:0000256" key="2">
    <source>
        <dbReference type="ARBA" id="ARBA00010876"/>
    </source>
</evidence>
<comment type="function">
    <text evidence="6">Responsible for synthesis of pseudouridine from uracil.</text>
</comment>
<feature type="domain" description="RNA-binding S4" evidence="7">
    <location>
        <begin position="13"/>
        <end position="73"/>
    </location>
</feature>
<dbReference type="GO" id="GO:0000455">
    <property type="term" value="P:enzyme-directed rRNA pseudouridine synthesis"/>
    <property type="evidence" value="ECO:0007669"/>
    <property type="project" value="UniProtKB-ARBA"/>
</dbReference>
<dbReference type="NCBIfam" id="TIGR00005">
    <property type="entry name" value="rluA_subfam"/>
    <property type="match status" value="1"/>
</dbReference>
<dbReference type="InterPro" id="IPR006145">
    <property type="entry name" value="PsdUridine_synth_RsuA/RluA"/>
</dbReference>
<dbReference type="PANTHER" id="PTHR21600">
    <property type="entry name" value="MITOCHONDRIAL RNA PSEUDOURIDINE SYNTHASE"/>
    <property type="match status" value="1"/>
</dbReference>
<reference evidence="8" key="1">
    <citation type="submission" date="2020-10" db="EMBL/GenBank/DDBJ databases">
        <authorList>
            <person name="Gilroy R."/>
        </authorList>
    </citation>
    <scope>NUCLEOTIDE SEQUENCE</scope>
    <source>
        <strain evidence="8">4920</strain>
    </source>
</reference>
<dbReference type="Gene3D" id="3.30.2350.10">
    <property type="entry name" value="Pseudouridine synthase"/>
    <property type="match status" value="1"/>
</dbReference>
<dbReference type="GO" id="GO:0003723">
    <property type="term" value="F:RNA binding"/>
    <property type="evidence" value="ECO:0007669"/>
    <property type="project" value="UniProtKB-KW"/>
</dbReference>
<proteinExistence type="inferred from homology"/>
<protein>
    <recommendedName>
        <fullName evidence="6">Pseudouridine synthase</fullName>
        <ecNumber evidence="6">5.4.99.-</ecNumber>
    </recommendedName>
</protein>
<dbReference type="CDD" id="cd02869">
    <property type="entry name" value="PseudoU_synth_RluA_like"/>
    <property type="match status" value="1"/>
</dbReference>
<dbReference type="CDD" id="cd00165">
    <property type="entry name" value="S4"/>
    <property type="match status" value="1"/>
</dbReference>
<dbReference type="EMBL" id="DVOF01000129">
    <property type="protein sequence ID" value="HIV02793.1"/>
    <property type="molecule type" value="Genomic_DNA"/>
</dbReference>
<gene>
    <name evidence="8" type="ORF">IAC74_04405</name>
</gene>
<dbReference type="SUPFAM" id="SSF55120">
    <property type="entry name" value="Pseudouridine synthase"/>
    <property type="match status" value="1"/>
</dbReference>
<evidence type="ECO:0000313" key="8">
    <source>
        <dbReference type="EMBL" id="HIV02793.1"/>
    </source>
</evidence>
<evidence type="ECO:0000256" key="3">
    <source>
        <dbReference type="ARBA" id="ARBA00023235"/>
    </source>
</evidence>
<dbReference type="SUPFAM" id="SSF55174">
    <property type="entry name" value="Alpha-L RNA-binding motif"/>
    <property type="match status" value="1"/>
</dbReference>
<dbReference type="InterPro" id="IPR020103">
    <property type="entry name" value="PsdUridine_synth_cat_dom_sf"/>
</dbReference>
<sequence length="324" mass="37021">MRTVTIGSNDAGQRLDRFMAKFFPAMPQSLIYKSIRKKCVRANGKHIKESYQLRDGDILSFYIRDEFFSAPEPEQAFRSVTPKLDIVYEDENLLLVNKPAGLVVHEDESNTQNTLIAQIQSYLYRKGEYAPEQENTFAPALCNRIDRNTEGIVLAAKNAQTLRILNQKIKDREIHKYYLCLAFGKFSKPAGEERAYLRKDESKKQVSISDTPRAGYKTIVTRYRVLGYREGISLVEIDLVTGRTHQIRAHMAHMGHPLVGDGKYGKNAENKRAGRTRQALCAYRLAFDFTTDAGILSYLNGREFQVSRVSFAEGYWNQKTKIKG</sequence>
<feature type="active site" evidence="4">
    <location>
        <position position="146"/>
    </location>
</feature>
<comment type="caution">
    <text evidence="8">The sequence shown here is derived from an EMBL/GenBank/DDBJ whole genome shotgun (WGS) entry which is preliminary data.</text>
</comment>
<evidence type="ECO:0000313" key="9">
    <source>
        <dbReference type="Proteomes" id="UP000886743"/>
    </source>
</evidence>
<dbReference type="EC" id="5.4.99.-" evidence="6"/>
<evidence type="ECO:0000256" key="4">
    <source>
        <dbReference type="PIRSR" id="PIRSR606225-1"/>
    </source>
</evidence>
<organism evidence="8 9">
    <name type="scientific">Candidatus Aphodoplasma excrementigallinarum</name>
    <dbReference type="NCBI Taxonomy" id="2840673"/>
    <lineage>
        <taxon>Bacteria</taxon>
        <taxon>Bacillati</taxon>
        <taxon>Bacillota</taxon>
        <taxon>Clostridia</taxon>
        <taxon>Eubacteriales</taxon>
        <taxon>Candidatus Aphodoplasma</taxon>
    </lineage>
</organism>
<evidence type="ECO:0000256" key="1">
    <source>
        <dbReference type="ARBA" id="ARBA00000073"/>
    </source>
</evidence>
<dbReference type="Gene3D" id="3.10.290.10">
    <property type="entry name" value="RNA-binding S4 domain"/>
    <property type="match status" value="1"/>
</dbReference>